<reference evidence="2" key="1">
    <citation type="submission" date="2021-01" db="EMBL/GenBank/DDBJ databases">
        <title>Tabrizicola alba sp. nov. a motile alkaliphilic bacterium isolated from a soda lake.</title>
        <authorList>
            <person name="Szuroczki S."/>
            <person name="Abbaszade G."/>
            <person name="Schumann P."/>
            <person name="Toth E."/>
        </authorList>
    </citation>
    <scope>NUCLEOTIDE SEQUENCE</scope>
    <source>
        <strain evidence="2">DMG-N-6</strain>
    </source>
</reference>
<accession>A0A8K0VGI7</accession>
<comment type="caution">
    <text evidence="2">The sequence shown here is derived from an EMBL/GenBank/DDBJ whole genome shotgun (WGS) entry which is preliminary data.</text>
</comment>
<evidence type="ECO:0000313" key="2">
    <source>
        <dbReference type="EMBL" id="MBL4919385.1"/>
    </source>
</evidence>
<evidence type="ECO:0000313" key="3">
    <source>
        <dbReference type="Proteomes" id="UP000648908"/>
    </source>
</evidence>
<organism evidence="2 3">
    <name type="scientific">Szabonella alba</name>
    <dbReference type="NCBI Taxonomy" id="2804194"/>
    <lineage>
        <taxon>Bacteria</taxon>
        <taxon>Pseudomonadati</taxon>
        <taxon>Pseudomonadota</taxon>
        <taxon>Alphaproteobacteria</taxon>
        <taxon>Rhodobacterales</taxon>
        <taxon>Paracoccaceae</taxon>
        <taxon>Szabonella</taxon>
    </lineage>
</organism>
<feature type="compositionally biased region" description="Basic and acidic residues" evidence="1">
    <location>
        <begin position="1"/>
        <end position="12"/>
    </location>
</feature>
<gene>
    <name evidence="2" type="ORF">JL811_19425</name>
</gene>
<sequence length="1559" mass="165763">MRDQDAAGKSRTADAPGGRGPAPALSMVPVGFDRAATLHLVTPDAGLVRWQSVLLQILRALPQERHIVLFTAPCRDETVLSQVTAAGGFALQGPAGAVPADYWRWITGRIDLLLPQRVMIHATSRDDHARQAALRLASRFGRRLYLLHGQDCEGGLVAGFLQPDLGGATHVLGPSVPVSQLRAGLRRAGHDGRVHVARLGLPFDPAQNPETMPWSGTGFRGGRRLRSALGAARRFLRRGRQAVAGEGPLTTGSSAGAGDLDRVGADWLADLILGLIRATGGQHVHVGPVDPRLRHAVQLRLKEADLPSGRVVFTGAEAAVANALCHHRVGLFLGSLPGIVQCPGLSGAAWAGIAIARFIPGATDGAQSGPPAQAGLGPDDSLDWTSPQDLCRQIDGGLAPATLHHLRRAAGRWHQRYHSPARFLRRLIALLDRTEGSLTAPVSPEENAAALAVLFDADFYLARYADIARAGIDPLQHYIRHGEREGRSPNPLFSPRHYQAQLPARASRGRAGSDKTSLLAHYLLRGEARGLTPHPYFVPACAAQGLGPAGHGGGLATPDEGIAPARKTVLSSILARYMREGRGQICPHPLFDPAHYARVRGVDTRDAPLLLHYLAEGAEGGLSPHPLIRPAMLQDWGADTPLDGLLYWLGKPAAGPSEPTPDPLFDPAHLGANEAARYAAAAPNMLWAHLIEGNRADRGPHPLIDPAHVATRRAEVLTSAQPLLLDMAEGRMLRIDTHPLVSTTHVLAQAPWCPDHPTRHYVQRGMIENIDPHPWFSTAFYLSQSASARAAGANALVHYLDKGQYDGLLPHPFFDGNDYWKRYLRDSGGGAPLPDYARQGAGRFRTVQPHDPDARAASLQMAEALFGQGGHAPAARLLETALHPPLAAPHPTLRTEIRQVLTTPPAGVDLQVLLPARQLALTRPAVVSQIHVAPPPLRQDLPGIHAGVWPRALVIGGADGLGTLDGGWWPQGPETGALPGSDVARRGALALRPQGPVAARDDAAVLIRRHGAVTPFAEAIFACGSGSDSLDRFLLEVLPRALLAARSAAPGVPVLTEADLPSQALQALRLALPDHPVLQLPRGQAAEIGRLHVAEAVNRLEDPLADPMTGAPLPPPALHLHPASPALLRAAFGRSGQTVPSRRLFLCAETAPLRRLLAADEMTAGLARCGFLQADPARLSFTDLVAMVQDATEIVATDCPQLAVLALARPGTRVWVLQGNAPGTDFHRWDTLGRLAGLEMVTVAGWQVPGSAGNSTRPAEAHFAVPARLVLPFFETRLPRTGQAAPLLDALYGATSEADVLTGAWAVHAGPTPAGFEDRLRALRGQAARRLAEAPEAEITALSGHAFFADFARNIRSGFPVLAGFTAWEAAAAEQLRRSFAGQEAGEGPLAAAALTGAAGARRRLVLGMLLLPGWQVPLPAPDLPEDVIERHLAWAMAPPALIRAGEDAAWVGHVEALLDWLADRLEREDLPPALRLRLARLAGRIDLGQLLLIERPLRGVHAARNRVLAQVALRDGARADPAPQLAPASAAGGVAAPARRIRIGILCRTFDKGPDSEA</sequence>
<keyword evidence="3" id="KW-1185">Reference proteome</keyword>
<feature type="region of interest" description="Disordered" evidence="1">
    <location>
        <begin position="1"/>
        <end position="22"/>
    </location>
</feature>
<feature type="non-terminal residue" evidence="2">
    <location>
        <position position="1559"/>
    </location>
</feature>
<dbReference type="Proteomes" id="UP000648908">
    <property type="component" value="Unassembled WGS sequence"/>
</dbReference>
<evidence type="ECO:0000256" key="1">
    <source>
        <dbReference type="SAM" id="MobiDB-lite"/>
    </source>
</evidence>
<protein>
    <submittedName>
        <fullName evidence="2">Glycosyltransferase family 61 protein</fullName>
    </submittedName>
</protein>
<name>A0A8K0VGI7_9RHOB</name>
<proteinExistence type="predicted"/>
<dbReference type="EMBL" id="JAESVN010000022">
    <property type="protein sequence ID" value="MBL4919385.1"/>
    <property type="molecule type" value="Genomic_DNA"/>
</dbReference>